<keyword evidence="6" id="KW-0804">Transcription</keyword>
<dbReference type="PANTHER" id="PTHR22597:SF0">
    <property type="entry name" value="POLYCOMB PROTEIN SUZ12"/>
    <property type="match status" value="1"/>
</dbReference>
<feature type="compositionally biased region" description="Basic and acidic residues" evidence="7">
    <location>
        <begin position="247"/>
        <end position="256"/>
    </location>
</feature>
<keyword evidence="4" id="KW-0862">Zinc</keyword>
<keyword evidence="10" id="KW-1185">Reference proteome</keyword>
<evidence type="ECO:0000256" key="5">
    <source>
        <dbReference type="ARBA" id="ARBA00023015"/>
    </source>
</evidence>
<comment type="similarity">
    <text evidence="1">Belongs to the VEFS (VRN2-EMF2-FIS2-SU(Z)12) family.</text>
</comment>
<dbReference type="AlphaFoldDB" id="A0A1B0D8P8"/>
<keyword evidence="5" id="KW-0805">Transcription regulation</keyword>
<dbReference type="VEuPathDB" id="VectorBase:PPAPM1_009141"/>
<dbReference type="EMBL" id="AJVK01012705">
    <property type="status" value="NOT_ANNOTATED_CDS"/>
    <property type="molecule type" value="Genomic_DNA"/>
</dbReference>
<evidence type="ECO:0000256" key="3">
    <source>
        <dbReference type="ARBA" id="ARBA00022771"/>
    </source>
</evidence>
<sequence length="256" mass="29097">MVGRKSTENEIRDGSDCQIPLACDMFVELKGREILKKNLYRNFVLHMCSLFDYGLVAPDSFYKTMQKLQKILSDYHDGKQMLTEARREHLTYWNKFGVQRHIQLQMLPKEERKVADGGGGKDTKDKDSFPKPKTECRGVAIKSASNVTVSQKRKVAAGSRANGHEDSGKRKFSERGMDFFLLLLFLLTDWILFLEDEPASPPRRRSSGSTWTTAGGAEKRARMELNRRKSLGGTNTSKTRLSVSLTKVDRELGSRK</sequence>
<feature type="compositionally biased region" description="Low complexity" evidence="7">
    <location>
        <begin position="207"/>
        <end position="216"/>
    </location>
</feature>
<proteinExistence type="inferred from homology"/>
<organism evidence="9 10">
    <name type="scientific">Phlebotomus papatasi</name>
    <name type="common">Sandfly</name>
    <dbReference type="NCBI Taxonomy" id="29031"/>
    <lineage>
        <taxon>Eukaryota</taxon>
        <taxon>Metazoa</taxon>
        <taxon>Ecdysozoa</taxon>
        <taxon>Arthropoda</taxon>
        <taxon>Hexapoda</taxon>
        <taxon>Insecta</taxon>
        <taxon>Pterygota</taxon>
        <taxon>Neoptera</taxon>
        <taxon>Endopterygota</taxon>
        <taxon>Diptera</taxon>
        <taxon>Nematocera</taxon>
        <taxon>Psychodoidea</taxon>
        <taxon>Psychodidae</taxon>
        <taxon>Phlebotomus</taxon>
        <taxon>Phlebotomus</taxon>
    </lineage>
</organism>
<dbReference type="GO" id="GO:0031490">
    <property type="term" value="F:chromatin DNA binding"/>
    <property type="evidence" value="ECO:0007669"/>
    <property type="project" value="TreeGrafter"/>
</dbReference>
<feature type="domain" description="Polycomb protein VEFS-Box" evidence="8">
    <location>
        <begin position="15"/>
        <end position="58"/>
    </location>
</feature>
<dbReference type="Pfam" id="PF09733">
    <property type="entry name" value="VEFS-Box"/>
    <property type="match status" value="1"/>
</dbReference>
<dbReference type="Proteomes" id="UP000092462">
    <property type="component" value="Unassembled WGS sequence"/>
</dbReference>
<evidence type="ECO:0000256" key="4">
    <source>
        <dbReference type="ARBA" id="ARBA00022833"/>
    </source>
</evidence>
<keyword evidence="3" id="KW-0863">Zinc-finger</keyword>
<reference evidence="9" key="1">
    <citation type="submission" date="2022-08" db="UniProtKB">
        <authorList>
            <consortium name="EnsemblMetazoa"/>
        </authorList>
    </citation>
    <scope>IDENTIFICATION</scope>
    <source>
        <strain evidence="9">Israel</strain>
    </source>
</reference>
<evidence type="ECO:0000256" key="1">
    <source>
        <dbReference type="ARBA" id="ARBA00007416"/>
    </source>
</evidence>
<evidence type="ECO:0000313" key="10">
    <source>
        <dbReference type="Proteomes" id="UP000092462"/>
    </source>
</evidence>
<keyword evidence="2" id="KW-0479">Metal-binding</keyword>
<dbReference type="EnsemblMetazoa" id="PPAI003921-RA">
    <property type="protein sequence ID" value="PPAI003921-PA"/>
    <property type="gene ID" value="PPAI003921"/>
</dbReference>
<name>A0A1B0D8P8_PHLPP</name>
<evidence type="ECO:0000256" key="7">
    <source>
        <dbReference type="SAM" id="MobiDB-lite"/>
    </source>
</evidence>
<dbReference type="GO" id="GO:0016586">
    <property type="term" value="C:RSC-type complex"/>
    <property type="evidence" value="ECO:0007669"/>
    <property type="project" value="TreeGrafter"/>
</dbReference>
<feature type="region of interest" description="Disordered" evidence="7">
    <location>
        <begin position="150"/>
        <end position="169"/>
    </location>
</feature>
<protein>
    <recommendedName>
        <fullName evidence="8">Polycomb protein VEFS-Box domain-containing protein</fullName>
    </recommendedName>
</protein>
<dbReference type="GO" id="GO:0035098">
    <property type="term" value="C:ESC/E(Z) complex"/>
    <property type="evidence" value="ECO:0007669"/>
    <property type="project" value="TreeGrafter"/>
</dbReference>
<evidence type="ECO:0000256" key="2">
    <source>
        <dbReference type="ARBA" id="ARBA00022723"/>
    </source>
</evidence>
<dbReference type="GO" id="GO:0008270">
    <property type="term" value="F:zinc ion binding"/>
    <property type="evidence" value="ECO:0007669"/>
    <property type="project" value="UniProtKB-KW"/>
</dbReference>
<evidence type="ECO:0000313" key="9">
    <source>
        <dbReference type="EnsemblMetazoa" id="PPAI003921-PA"/>
    </source>
</evidence>
<accession>A0A1B0D8P8</accession>
<feature type="compositionally biased region" description="Basic and acidic residues" evidence="7">
    <location>
        <begin position="217"/>
        <end position="227"/>
    </location>
</feature>
<dbReference type="InterPro" id="IPR019135">
    <property type="entry name" value="Polycomb_protein_VEFS-Box"/>
</dbReference>
<evidence type="ECO:0000256" key="6">
    <source>
        <dbReference type="ARBA" id="ARBA00023163"/>
    </source>
</evidence>
<dbReference type="VEuPathDB" id="VectorBase:PPAI003921"/>
<evidence type="ECO:0000259" key="8">
    <source>
        <dbReference type="Pfam" id="PF09733"/>
    </source>
</evidence>
<feature type="region of interest" description="Disordered" evidence="7">
    <location>
        <begin position="198"/>
        <end position="256"/>
    </location>
</feature>
<feature type="compositionally biased region" description="Polar residues" evidence="7">
    <location>
        <begin position="232"/>
        <end position="245"/>
    </location>
</feature>
<feature type="region of interest" description="Disordered" evidence="7">
    <location>
        <begin position="110"/>
        <end position="135"/>
    </location>
</feature>
<dbReference type="PANTHER" id="PTHR22597">
    <property type="entry name" value="POLYCOMB GROUP PROTEIN"/>
    <property type="match status" value="1"/>
</dbReference>